<dbReference type="InterPro" id="IPR000953">
    <property type="entry name" value="Chromo/chromo_shadow_dom"/>
</dbReference>
<dbReference type="OrthoDB" id="694301at2759"/>
<dbReference type="PANTHER" id="PTHR46148">
    <property type="entry name" value="CHROMO DOMAIN-CONTAINING PROTEIN"/>
    <property type="match status" value="1"/>
</dbReference>
<sequence length="170" mass="19568">MQHSHDKHRREVPYNVDDWVWLKLQQRSVVGVTTVAASKLGPKFYGPYKVLQRIGEVSYKLQLPPKARIHDVFHVALLKKFEGEAPVEVVPLPDILNGKVLPTPTQVVRARLNRGVWELLIQWKGQAPSDASWEQLEDFKRRFLEVQLTDELFVGEEGNVIDAFVGRKYT</sequence>
<keyword evidence="3" id="KW-1185">Reference proteome</keyword>
<evidence type="ECO:0000313" key="3">
    <source>
        <dbReference type="Proteomes" id="UP000729402"/>
    </source>
</evidence>
<evidence type="ECO:0000313" key="2">
    <source>
        <dbReference type="EMBL" id="KAG8078606.1"/>
    </source>
</evidence>
<dbReference type="Pfam" id="PF24626">
    <property type="entry name" value="SH3_Tf2-1"/>
    <property type="match status" value="1"/>
</dbReference>
<name>A0A8J5TIX3_ZIZPA</name>
<dbReference type="EMBL" id="JAAALK010000282">
    <property type="protein sequence ID" value="KAG8078606.1"/>
    <property type="molecule type" value="Genomic_DNA"/>
</dbReference>
<dbReference type="AlphaFoldDB" id="A0A8J5TIX3"/>
<dbReference type="PANTHER" id="PTHR46148:SF52">
    <property type="entry name" value="OS04G0603800 PROTEIN"/>
    <property type="match status" value="1"/>
</dbReference>
<organism evidence="2 3">
    <name type="scientific">Zizania palustris</name>
    <name type="common">Northern wild rice</name>
    <dbReference type="NCBI Taxonomy" id="103762"/>
    <lineage>
        <taxon>Eukaryota</taxon>
        <taxon>Viridiplantae</taxon>
        <taxon>Streptophyta</taxon>
        <taxon>Embryophyta</taxon>
        <taxon>Tracheophyta</taxon>
        <taxon>Spermatophyta</taxon>
        <taxon>Magnoliopsida</taxon>
        <taxon>Liliopsida</taxon>
        <taxon>Poales</taxon>
        <taxon>Poaceae</taxon>
        <taxon>BOP clade</taxon>
        <taxon>Oryzoideae</taxon>
        <taxon>Oryzeae</taxon>
        <taxon>Zizaniinae</taxon>
        <taxon>Zizania</taxon>
    </lineage>
</organism>
<dbReference type="PROSITE" id="PS50013">
    <property type="entry name" value="CHROMO_2"/>
    <property type="match status" value="1"/>
</dbReference>
<dbReference type="Proteomes" id="UP000729402">
    <property type="component" value="Unassembled WGS sequence"/>
</dbReference>
<feature type="domain" description="Chromo" evidence="1">
    <location>
        <begin position="102"/>
        <end position="170"/>
    </location>
</feature>
<comment type="caution">
    <text evidence="2">The sequence shown here is derived from an EMBL/GenBank/DDBJ whole genome shotgun (WGS) entry which is preliminary data.</text>
</comment>
<dbReference type="InterPro" id="IPR056924">
    <property type="entry name" value="SH3_Tf2-1"/>
</dbReference>
<proteinExistence type="predicted"/>
<reference evidence="2" key="1">
    <citation type="journal article" date="2021" name="bioRxiv">
        <title>Whole Genome Assembly and Annotation of Northern Wild Rice, Zizania palustris L., Supports a Whole Genome Duplication in the Zizania Genus.</title>
        <authorList>
            <person name="Haas M."/>
            <person name="Kono T."/>
            <person name="Macchietto M."/>
            <person name="Millas R."/>
            <person name="McGilp L."/>
            <person name="Shao M."/>
            <person name="Duquette J."/>
            <person name="Hirsch C.N."/>
            <person name="Kimball J."/>
        </authorList>
    </citation>
    <scope>NUCLEOTIDE SEQUENCE</scope>
    <source>
        <tissue evidence="2">Fresh leaf tissue</tissue>
    </source>
</reference>
<evidence type="ECO:0000259" key="1">
    <source>
        <dbReference type="PROSITE" id="PS50013"/>
    </source>
</evidence>
<accession>A0A8J5TIX3</accession>
<reference evidence="2" key="2">
    <citation type="submission" date="2021-02" db="EMBL/GenBank/DDBJ databases">
        <authorList>
            <person name="Kimball J.A."/>
            <person name="Haas M.W."/>
            <person name="Macchietto M."/>
            <person name="Kono T."/>
            <person name="Duquette J."/>
            <person name="Shao M."/>
        </authorList>
    </citation>
    <scope>NUCLEOTIDE SEQUENCE</scope>
    <source>
        <tissue evidence="2">Fresh leaf tissue</tissue>
    </source>
</reference>
<gene>
    <name evidence="2" type="ORF">GUJ93_ZPchr0007g4874</name>
</gene>
<protein>
    <recommendedName>
        <fullName evidence="1">Chromo domain-containing protein</fullName>
    </recommendedName>
</protein>